<dbReference type="PANTHER" id="PTHR16026">
    <property type="entry name" value="CARTILAGE ACIDIC PROTEIN 1"/>
    <property type="match status" value="1"/>
</dbReference>
<feature type="compositionally biased region" description="Low complexity" evidence="2">
    <location>
        <begin position="930"/>
        <end position="958"/>
    </location>
</feature>
<feature type="compositionally biased region" description="Basic and acidic residues" evidence="2">
    <location>
        <begin position="672"/>
        <end position="688"/>
    </location>
</feature>
<feature type="region of interest" description="Disordered" evidence="2">
    <location>
        <begin position="1244"/>
        <end position="1286"/>
    </location>
</feature>
<evidence type="ECO:0000256" key="2">
    <source>
        <dbReference type="SAM" id="MobiDB-lite"/>
    </source>
</evidence>
<sequence length="1627" mass="167491">MNADGSASLAGTRSGAGACAAQRPQNVACKSDCVSVATSFGRGPDGEPVADVVATALPGNLTGGVGNTWPGRAACQAWVLALTHGSVPNPSASQSVSAGRLLQLVDTALDAVFVDATQAAQSPTLQARDGAALHEPAACVLPKPSRGHAPSNRLARDRQGTRPQQGALRFSDVAKDKGLTKPQWPAGPDTSPNCRWDQWDEGAGVWDQGGFCNLDLWPGGVAVGDVDGDGRPDVYLCRKGARDLLLLSRCRGERGASQAGSNATAAAADCVFVDVTEASGIDPGPRHHDSAGAVVLDADGDGFVDIYVTTTGEASGFKLYMNDGQGAFREEAAIRGAANLKTHAVADPDVLSVGLEAASASDVAMKRLLRGLSKGVRLEQEAANGAAPLRTGSLSRDASNDFELWRALDAEFRHAFGPLVAWAWALPRQLLVALRAAASAADASLEAMPRASPASLVAAAVLRAARFRAALMCMESGVRVSFHESRAGTSGWSTAQLRSARESAADRLADAARHFELLHPAARSAVKKFVRRFAPNRTGGPRGPLSPVSSSGREAAASSDSAAEQPPGELASPPSRDELRLRHRLVDLTARVGHSDILQASLQQQLKRIDAALQDKTAILSTGLSVYVTDVNLDGFPDLYTTDWHPSLALGAAEEAEASARTSMEFGHSSRIRAERSSGRGSDSEFHDASNASSAREGPPLGHESVIDAATSRRVGAVPSWAAIPGSTGFPQSSSHCRLLLNEGFAGRPGHFVDATAWAGIRLRPPTMGQHSVEVPGAGNEVHPELLRALAQAGVVAQPPEVGHGETPPGDEGVGSQPSNAPSLGVESRGSGAEAGAGNGAAMAGARQLVAATALRMLRGASTASSAEAVGPADLSSGVAEFELLQALQRSFVAGRHDDSQAAEAGTHGTLVNRQAGVAEARAGNRVMGAAAAHPASPATPDSRAAGQPAGAGQPSGPDEGAPSVDSQRGGGGLIEEDEEDEDEDEDEDEEESEWVEALGNTFKAEAEDSADGAGLRDGRPITMSAMASAFPLVGAFELAATWADLDGDGWPDGVLSGDFGTTQIYWNNGDGSFTRGFLDLVEDMEDNSMGCTVGDVNGDGLPDIIFSSVFVDRRRIGGLSRNYEMAGFLLRFRGNHLYINLGNRRFVDVTDSAGVREAGWAWGATLLDADNDGTAELFVANGLDDPETTDDEFATNEPNRFFVPQGFSRPVAVGAESGEERVASAMAESIAMVSAAAEAMRNGPAGQLTDARSMAGASGHPGDRNGSQGGSAGAEPACGEGHSDLGARCEASSSAAHGSPGGGGARDGWPRGYGVSPVIGATAPGLPAAHRSALFPDGRTRAVSPVRFREVGAAVGLDSRLDARGVAVIDYNGDGALDLLVVNHQGAPSLMENQAAGLGGFLRVVPRRPVVEAWLQADAGPAARVAAQSTVDASHFAGRSADGTSLEARGCVAALPALPAVWLCAGAGSVPDPSARLRLQPSDSDPSWVLTGLAASAAAFLGQNEEPVHFGLGAAVSRGDKLFRLDVDFPSLNHSVVLYGTTAGQTLQVMPPASVALRVAADRLSAATVASRRGETLLERLWSAAGRPAFGVTHSGAWGEDASGRRDADSAAGAEAGGEAGTQICR</sequence>
<comment type="caution">
    <text evidence="3">The sequence shown here is derived from an EMBL/GenBank/DDBJ whole genome shotgun (WGS) entry which is preliminary data.</text>
</comment>
<evidence type="ECO:0000313" key="3">
    <source>
        <dbReference type="EMBL" id="KAA0151593.1"/>
    </source>
</evidence>
<feature type="compositionally biased region" description="Acidic residues" evidence="2">
    <location>
        <begin position="975"/>
        <end position="995"/>
    </location>
</feature>
<feature type="compositionally biased region" description="Low complexity" evidence="2">
    <location>
        <begin position="549"/>
        <end position="563"/>
    </location>
</feature>
<dbReference type="Pfam" id="PF13517">
    <property type="entry name" value="FG-GAP_3"/>
    <property type="match status" value="1"/>
</dbReference>
<name>A0A5A8CEV5_CAFRO</name>
<reference evidence="3 4" key="1">
    <citation type="submission" date="2019-07" db="EMBL/GenBank/DDBJ databases">
        <title>Genomes of Cafeteria roenbergensis.</title>
        <authorList>
            <person name="Fischer M.G."/>
            <person name="Hackl T."/>
            <person name="Roman M."/>
        </authorList>
    </citation>
    <scope>NUCLEOTIDE SEQUENCE [LARGE SCALE GENOMIC DNA]</scope>
    <source>
        <strain evidence="3 4">BVI</strain>
    </source>
</reference>
<evidence type="ECO:0000256" key="1">
    <source>
        <dbReference type="ARBA" id="ARBA00022729"/>
    </source>
</evidence>
<dbReference type="InterPro" id="IPR013517">
    <property type="entry name" value="FG-GAP"/>
</dbReference>
<feature type="region of interest" description="Disordered" evidence="2">
    <location>
        <begin position="799"/>
        <end position="839"/>
    </location>
</feature>
<dbReference type="Gene3D" id="2.130.10.130">
    <property type="entry name" value="Integrin alpha, N-terminal"/>
    <property type="match status" value="1"/>
</dbReference>
<dbReference type="InterPro" id="IPR027039">
    <property type="entry name" value="Crtac1"/>
</dbReference>
<dbReference type="SUPFAM" id="SSF69318">
    <property type="entry name" value="Integrin alpha N-terminal domain"/>
    <property type="match status" value="3"/>
</dbReference>
<feature type="region of interest" description="Disordered" evidence="2">
    <location>
        <begin position="533"/>
        <end position="578"/>
    </location>
</feature>
<feature type="region of interest" description="Disordered" evidence="2">
    <location>
        <begin position="1291"/>
        <end position="1310"/>
    </location>
</feature>
<keyword evidence="1" id="KW-0732">Signal</keyword>
<feature type="region of interest" description="Disordered" evidence="2">
    <location>
        <begin position="1596"/>
        <end position="1627"/>
    </location>
</feature>
<feature type="region of interest" description="Disordered" evidence="2">
    <location>
        <begin position="662"/>
        <end position="703"/>
    </location>
</feature>
<organism evidence="3 4">
    <name type="scientific">Cafeteria roenbergensis</name>
    <name type="common">Marine flagellate</name>
    <dbReference type="NCBI Taxonomy" id="33653"/>
    <lineage>
        <taxon>Eukaryota</taxon>
        <taxon>Sar</taxon>
        <taxon>Stramenopiles</taxon>
        <taxon>Bigyra</taxon>
        <taxon>Opalozoa</taxon>
        <taxon>Bicosoecida</taxon>
        <taxon>Cafeteriaceae</taxon>
        <taxon>Cafeteria</taxon>
    </lineage>
</organism>
<accession>A0A5A8CEV5</accession>
<dbReference type="Proteomes" id="UP000323011">
    <property type="component" value="Unassembled WGS sequence"/>
</dbReference>
<gene>
    <name evidence="3" type="ORF">FNF29_04517</name>
</gene>
<protein>
    <recommendedName>
        <fullName evidence="5">ASPIC/UnbV domain-containing protein</fullName>
    </recommendedName>
</protein>
<feature type="region of interest" description="Disordered" evidence="2">
    <location>
        <begin position="928"/>
        <end position="996"/>
    </location>
</feature>
<dbReference type="PANTHER" id="PTHR16026:SF0">
    <property type="entry name" value="CARTILAGE ACIDIC PROTEIN 1"/>
    <property type="match status" value="1"/>
</dbReference>
<dbReference type="EMBL" id="VLTN01000026">
    <property type="protein sequence ID" value="KAA0151593.1"/>
    <property type="molecule type" value="Genomic_DNA"/>
</dbReference>
<keyword evidence="4" id="KW-1185">Reference proteome</keyword>
<evidence type="ECO:0000313" key="4">
    <source>
        <dbReference type="Proteomes" id="UP000323011"/>
    </source>
</evidence>
<proteinExistence type="predicted"/>
<dbReference type="InterPro" id="IPR028994">
    <property type="entry name" value="Integrin_alpha_N"/>
</dbReference>
<evidence type="ECO:0008006" key="5">
    <source>
        <dbReference type="Google" id="ProtNLM"/>
    </source>
</evidence>
<feature type="region of interest" description="Disordered" evidence="2">
    <location>
        <begin position="141"/>
        <end position="167"/>
    </location>
</feature>